<dbReference type="InterPro" id="IPR036390">
    <property type="entry name" value="WH_DNA-bd_sf"/>
</dbReference>
<dbReference type="InterPro" id="IPR015422">
    <property type="entry name" value="PyrdxlP-dep_Trfase_small"/>
</dbReference>
<dbReference type="Proteomes" id="UP000194151">
    <property type="component" value="Chromosome"/>
</dbReference>
<dbReference type="SUPFAM" id="SSF46785">
    <property type="entry name" value="Winged helix' DNA-binding domain"/>
    <property type="match status" value="1"/>
</dbReference>
<dbReference type="CDD" id="cd00609">
    <property type="entry name" value="AAT_like"/>
    <property type="match status" value="1"/>
</dbReference>
<evidence type="ECO:0000256" key="1">
    <source>
        <dbReference type="ARBA" id="ARBA00005384"/>
    </source>
</evidence>
<dbReference type="KEGG" id="bgv:CAL12_02675"/>
<evidence type="ECO:0000259" key="6">
    <source>
        <dbReference type="PROSITE" id="PS50949"/>
    </source>
</evidence>
<reference evidence="7 8" key="1">
    <citation type="submission" date="2017-05" db="EMBL/GenBank/DDBJ databases">
        <title>Complete and WGS of Bordetella genogroups.</title>
        <authorList>
            <person name="Spilker T."/>
            <person name="LiPuma J."/>
        </authorList>
    </citation>
    <scope>NUCLEOTIDE SEQUENCE [LARGE SCALE GENOMIC DNA]</scope>
    <source>
        <strain evidence="7 8">AU19157</strain>
    </source>
</reference>
<gene>
    <name evidence="7" type="ORF">CAL12_02675</name>
</gene>
<dbReference type="OrthoDB" id="9804020at2"/>
<dbReference type="InterPro" id="IPR051446">
    <property type="entry name" value="HTH_trans_reg/aminotransferase"/>
</dbReference>
<name>A0A1W6YFP5_9BORD</name>
<dbReference type="InterPro" id="IPR015424">
    <property type="entry name" value="PyrdxlP-dep_Trfase"/>
</dbReference>
<keyword evidence="5" id="KW-0804">Transcription</keyword>
<sequence>MADLPFLDFRPLRDRAQAPTLVQQLIDAVVRAIEARALAPGMSLPSVREFARAYDVSTFTVASAYGRLVAQGWLQARPGSGYRVAARAPAVASAAAPAPQAWKPPTPGAEWLLSDVFADHSIPVKSGCGWLPGEWLNEAGLHLGLRHVARVPGGRIAGYGHPYGYVPLREAIATHAASLGMPVDTGQVLLTQGVTHGLDLAIRTLLRPGDAVVVEQPCYANLLALLRLAGLRAVAVPRTVDGLDIGELERAAQAHRPRAMIVNTVLQNPTGTSLTMANAYQVLRIAEQHDCWVIEDDISRELAPGVAPVLAALDGLRRVIYLSGYSKVISPSVRVGYAIAHPDIVRDMARTKMAVGLTSPEIMERVVHEALRDSRYRAHVAGLRERLALAHETVARRLAELGMTVHAEPRAGLFLWARLPHGGEPGANALAQRALRDGIWLAPGSYFDAEQRDIPWIRLNVAYSDDERLWRFLDAQVPGSPARYTAVQAPDQAPDQARSYTTKS</sequence>
<dbReference type="PANTHER" id="PTHR46577:SF2">
    <property type="entry name" value="TRANSCRIPTIONAL REGULATORY PROTEIN"/>
    <property type="match status" value="1"/>
</dbReference>
<dbReference type="Pfam" id="PF00392">
    <property type="entry name" value="GntR"/>
    <property type="match status" value="1"/>
</dbReference>
<keyword evidence="3" id="KW-0805">Transcription regulation</keyword>
<keyword evidence="2" id="KW-0663">Pyridoxal phosphate</keyword>
<dbReference type="InterPro" id="IPR004839">
    <property type="entry name" value="Aminotransferase_I/II_large"/>
</dbReference>
<dbReference type="Gene3D" id="1.10.10.10">
    <property type="entry name" value="Winged helix-like DNA-binding domain superfamily/Winged helix DNA-binding domain"/>
    <property type="match status" value="1"/>
</dbReference>
<evidence type="ECO:0000256" key="4">
    <source>
        <dbReference type="ARBA" id="ARBA00023125"/>
    </source>
</evidence>
<dbReference type="GO" id="GO:0003700">
    <property type="term" value="F:DNA-binding transcription factor activity"/>
    <property type="evidence" value="ECO:0007669"/>
    <property type="project" value="InterPro"/>
</dbReference>
<dbReference type="AlphaFoldDB" id="A0A1W6YFP5"/>
<comment type="similarity">
    <text evidence="1">In the C-terminal section; belongs to the class-I pyridoxal-phosphate-dependent aminotransferase family.</text>
</comment>
<evidence type="ECO:0000256" key="2">
    <source>
        <dbReference type="ARBA" id="ARBA00022898"/>
    </source>
</evidence>
<feature type="domain" description="HTH gntR-type" evidence="6">
    <location>
        <begin position="19"/>
        <end position="87"/>
    </location>
</feature>
<accession>A0A1W6YFP5</accession>
<dbReference type="SUPFAM" id="SSF53383">
    <property type="entry name" value="PLP-dependent transferases"/>
    <property type="match status" value="1"/>
</dbReference>
<dbReference type="Pfam" id="PF00155">
    <property type="entry name" value="Aminotran_1_2"/>
    <property type="match status" value="1"/>
</dbReference>
<evidence type="ECO:0000313" key="8">
    <source>
        <dbReference type="Proteomes" id="UP000194151"/>
    </source>
</evidence>
<dbReference type="InterPro" id="IPR000524">
    <property type="entry name" value="Tscrpt_reg_HTH_GntR"/>
</dbReference>
<dbReference type="STRING" id="1416806.CAL12_02675"/>
<dbReference type="EMBL" id="CP021108">
    <property type="protein sequence ID" value="ARP79839.1"/>
    <property type="molecule type" value="Genomic_DNA"/>
</dbReference>
<keyword evidence="8" id="KW-1185">Reference proteome</keyword>
<dbReference type="InterPro" id="IPR036388">
    <property type="entry name" value="WH-like_DNA-bd_sf"/>
</dbReference>
<evidence type="ECO:0000313" key="7">
    <source>
        <dbReference type="EMBL" id="ARP79839.1"/>
    </source>
</evidence>
<dbReference type="InterPro" id="IPR015421">
    <property type="entry name" value="PyrdxlP-dep_Trfase_major"/>
</dbReference>
<evidence type="ECO:0000256" key="5">
    <source>
        <dbReference type="ARBA" id="ARBA00023163"/>
    </source>
</evidence>
<protein>
    <submittedName>
        <fullName evidence="7">GntR family transcriptional regulator</fullName>
    </submittedName>
</protein>
<proteinExistence type="inferred from homology"/>
<dbReference type="GO" id="GO:0030170">
    <property type="term" value="F:pyridoxal phosphate binding"/>
    <property type="evidence" value="ECO:0007669"/>
    <property type="project" value="InterPro"/>
</dbReference>
<dbReference type="GO" id="GO:0003677">
    <property type="term" value="F:DNA binding"/>
    <property type="evidence" value="ECO:0007669"/>
    <property type="project" value="UniProtKB-KW"/>
</dbReference>
<keyword evidence="4" id="KW-0238">DNA-binding</keyword>
<dbReference type="RefSeq" id="WP_086063071.1">
    <property type="nucleotide sequence ID" value="NZ_CP021108.1"/>
</dbReference>
<dbReference type="SMART" id="SM00345">
    <property type="entry name" value="HTH_GNTR"/>
    <property type="match status" value="1"/>
</dbReference>
<dbReference type="CDD" id="cd07377">
    <property type="entry name" value="WHTH_GntR"/>
    <property type="match status" value="1"/>
</dbReference>
<dbReference type="PROSITE" id="PS50949">
    <property type="entry name" value="HTH_GNTR"/>
    <property type="match status" value="1"/>
</dbReference>
<dbReference type="PANTHER" id="PTHR46577">
    <property type="entry name" value="HTH-TYPE TRANSCRIPTIONAL REGULATORY PROTEIN GABR"/>
    <property type="match status" value="1"/>
</dbReference>
<evidence type="ECO:0000256" key="3">
    <source>
        <dbReference type="ARBA" id="ARBA00023015"/>
    </source>
</evidence>
<dbReference type="Gene3D" id="3.90.1150.10">
    <property type="entry name" value="Aspartate Aminotransferase, domain 1"/>
    <property type="match status" value="1"/>
</dbReference>
<organism evidence="7 8">
    <name type="scientific">Bordetella genomosp. 8</name>
    <dbReference type="NCBI Taxonomy" id="1416806"/>
    <lineage>
        <taxon>Bacteria</taxon>
        <taxon>Pseudomonadati</taxon>
        <taxon>Pseudomonadota</taxon>
        <taxon>Betaproteobacteria</taxon>
        <taxon>Burkholderiales</taxon>
        <taxon>Alcaligenaceae</taxon>
        <taxon>Bordetella</taxon>
    </lineage>
</organism>
<dbReference type="Gene3D" id="3.40.640.10">
    <property type="entry name" value="Type I PLP-dependent aspartate aminotransferase-like (Major domain)"/>
    <property type="match status" value="1"/>
</dbReference>